<evidence type="ECO:0000313" key="6">
    <source>
        <dbReference type="Proteomes" id="UP000051790"/>
    </source>
</evidence>
<feature type="compositionally biased region" description="Low complexity" evidence="4">
    <location>
        <begin position="118"/>
        <end position="130"/>
    </location>
</feature>
<dbReference type="InterPro" id="IPR012340">
    <property type="entry name" value="NA-bd_OB-fold"/>
</dbReference>
<feature type="compositionally biased region" description="Low complexity" evidence="4">
    <location>
        <begin position="150"/>
        <end position="184"/>
    </location>
</feature>
<reference evidence="5 6" key="1">
    <citation type="journal article" date="2015" name="Genome Announc.">
        <title>Expanding the biotechnology potential of lactobacilli through comparative genomics of 213 strains and associated genera.</title>
        <authorList>
            <person name="Sun Z."/>
            <person name="Harris H.M."/>
            <person name="McCann A."/>
            <person name="Guo C."/>
            <person name="Argimon S."/>
            <person name="Zhang W."/>
            <person name="Yang X."/>
            <person name="Jeffery I.B."/>
            <person name="Cooney J.C."/>
            <person name="Kagawa T.F."/>
            <person name="Liu W."/>
            <person name="Song Y."/>
            <person name="Salvetti E."/>
            <person name="Wrobel A."/>
            <person name="Rasinkangas P."/>
            <person name="Parkhill J."/>
            <person name="Rea M.C."/>
            <person name="O'Sullivan O."/>
            <person name="Ritari J."/>
            <person name="Douillard F.P."/>
            <person name="Paul Ross R."/>
            <person name="Yang R."/>
            <person name="Briner A.E."/>
            <person name="Felis G.E."/>
            <person name="de Vos W.M."/>
            <person name="Barrangou R."/>
            <person name="Klaenhammer T.R."/>
            <person name="Caufield P.W."/>
            <person name="Cui Y."/>
            <person name="Zhang H."/>
            <person name="O'Toole P.W."/>
        </authorList>
    </citation>
    <scope>NUCLEOTIDE SEQUENCE [LARGE SCALE GENOMIC DNA]</scope>
    <source>
        <strain evidence="5 6">DSM 13343</strain>
    </source>
</reference>
<dbReference type="Pfam" id="PF00436">
    <property type="entry name" value="SSB"/>
    <property type="match status" value="1"/>
</dbReference>
<keyword evidence="6" id="KW-1185">Reference proteome</keyword>
<organism evidence="5 6">
    <name type="scientific">Lacticaseibacillus manihotivorans DSM 13343 = JCM 12514</name>
    <dbReference type="NCBI Taxonomy" id="1423769"/>
    <lineage>
        <taxon>Bacteria</taxon>
        <taxon>Bacillati</taxon>
        <taxon>Bacillota</taxon>
        <taxon>Bacilli</taxon>
        <taxon>Lactobacillales</taxon>
        <taxon>Lactobacillaceae</taxon>
        <taxon>Lacticaseibacillus</taxon>
    </lineage>
</organism>
<keyword evidence="2" id="KW-0235">DNA replication</keyword>
<comment type="subunit">
    <text evidence="2">Homotetramer.</text>
</comment>
<dbReference type="SUPFAM" id="SSF50249">
    <property type="entry name" value="Nucleic acid-binding proteins"/>
    <property type="match status" value="1"/>
</dbReference>
<keyword evidence="2" id="KW-0227">DNA damage</keyword>
<evidence type="ECO:0000313" key="5">
    <source>
        <dbReference type="EMBL" id="KRL39853.1"/>
    </source>
</evidence>
<dbReference type="PANTHER" id="PTHR10302">
    <property type="entry name" value="SINGLE-STRANDED DNA-BINDING PROTEIN"/>
    <property type="match status" value="1"/>
</dbReference>
<gene>
    <name evidence="5" type="ORF">FD01_GL002426</name>
</gene>
<comment type="caution">
    <text evidence="2">Lacks conserved residue(s) required for the propagation of feature annotation.</text>
</comment>
<dbReference type="RefSeq" id="WP_054718321.1">
    <property type="nucleotide sequence ID" value="NZ_AZEU01000282.1"/>
</dbReference>
<feature type="region of interest" description="Disordered" evidence="4">
    <location>
        <begin position="106"/>
        <end position="197"/>
    </location>
</feature>
<dbReference type="EMBL" id="AZEU01000282">
    <property type="protein sequence ID" value="KRL39853.1"/>
    <property type="molecule type" value="Genomic_DNA"/>
</dbReference>
<feature type="short sequence motif" description="Important for interaction with partner proteins" evidence="2">
    <location>
        <begin position="192"/>
        <end position="197"/>
    </location>
</feature>
<sequence length="197" mass="21188">MINSVSLTGRLTREVELRYTQSGIAVGRFTLAVDRQFSGANGQRETDFINCTIWRKSAENLSNFTRKGSMIGVMGHIQTGQYTNQQGQTVYTTDVVVENFALLESRATTEARPQDATGNNQNNGNNYQNNFGGGQPAPANNFGGSQNTAPTTPSSNNGGNNSQPNFGANNNNANNNTADPFANNGQPIDISDDDLPF</sequence>
<protein>
    <recommendedName>
        <fullName evidence="2 3">Single-stranded DNA-binding protein</fullName>
        <shortName evidence="2">SSB</shortName>
    </recommendedName>
</protein>
<dbReference type="GO" id="GO:0006310">
    <property type="term" value="P:DNA recombination"/>
    <property type="evidence" value="ECO:0007669"/>
    <property type="project" value="UniProtKB-UniRule"/>
</dbReference>
<comment type="caution">
    <text evidence="5">The sequence shown here is derived from an EMBL/GenBank/DDBJ whole genome shotgun (WGS) entry which is preliminary data.</text>
</comment>
<evidence type="ECO:0000256" key="4">
    <source>
        <dbReference type="SAM" id="MobiDB-lite"/>
    </source>
</evidence>
<evidence type="ECO:0000256" key="1">
    <source>
        <dbReference type="ARBA" id="ARBA00023125"/>
    </source>
</evidence>
<dbReference type="Gene3D" id="2.40.50.140">
    <property type="entry name" value="Nucleic acid-binding proteins"/>
    <property type="match status" value="1"/>
</dbReference>
<keyword evidence="2" id="KW-0234">DNA repair</keyword>
<dbReference type="AlphaFoldDB" id="A0A0R1Q5L0"/>
<keyword evidence="2" id="KW-0233">DNA recombination</keyword>
<dbReference type="InterPro" id="IPR011344">
    <property type="entry name" value="ssDNA-bd"/>
</dbReference>
<dbReference type="GO" id="GO:0009295">
    <property type="term" value="C:nucleoid"/>
    <property type="evidence" value="ECO:0007669"/>
    <property type="project" value="TreeGrafter"/>
</dbReference>
<dbReference type="Proteomes" id="UP000051790">
    <property type="component" value="Unassembled WGS sequence"/>
</dbReference>
<dbReference type="HAMAP" id="MF_00984">
    <property type="entry name" value="SSB"/>
    <property type="match status" value="1"/>
</dbReference>
<dbReference type="GO" id="GO:0003697">
    <property type="term" value="F:single-stranded DNA binding"/>
    <property type="evidence" value="ECO:0007669"/>
    <property type="project" value="UniProtKB-UniRule"/>
</dbReference>
<evidence type="ECO:0000256" key="2">
    <source>
        <dbReference type="HAMAP-Rule" id="MF_00984"/>
    </source>
</evidence>
<dbReference type="GO" id="GO:0006281">
    <property type="term" value="P:DNA repair"/>
    <property type="evidence" value="ECO:0007669"/>
    <property type="project" value="UniProtKB-UniRule"/>
</dbReference>
<dbReference type="CDD" id="cd04496">
    <property type="entry name" value="SSB_OBF"/>
    <property type="match status" value="1"/>
</dbReference>
<evidence type="ECO:0000256" key="3">
    <source>
        <dbReference type="RuleBase" id="RU000524"/>
    </source>
</evidence>
<name>A0A0R1Q5L0_9LACO</name>
<proteinExistence type="inferred from homology"/>
<dbReference type="PANTHER" id="PTHR10302:SF27">
    <property type="entry name" value="SINGLE-STRANDED DNA-BINDING PROTEIN"/>
    <property type="match status" value="1"/>
</dbReference>
<dbReference type="NCBIfam" id="TIGR00621">
    <property type="entry name" value="ssb"/>
    <property type="match status" value="1"/>
</dbReference>
<dbReference type="PATRIC" id="fig|1423769.4.peg.2614"/>
<comment type="function">
    <text evidence="2">Plays an important role in DNA replication, recombination and repair. Binds to ssDNA and to an array of partner proteins to recruit them to their sites of action during DNA metabolism.</text>
</comment>
<keyword evidence="1 2" id="KW-0238">DNA-binding</keyword>
<dbReference type="PROSITE" id="PS50935">
    <property type="entry name" value="SSB"/>
    <property type="match status" value="1"/>
</dbReference>
<dbReference type="InterPro" id="IPR000424">
    <property type="entry name" value="Primosome_PriB/ssb"/>
</dbReference>
<accession>A0A0R1Q5L0</accession>
<dbReference type="OrthoDB" id="9809878at2"/>
<dbReference type="GO" id="GO:0006260">
    <property type="term" value="P:DNA replication"/>
    <property type="evidence" value="ECO:0007669"/>
    <property type="project" value="UniProtKB-UniRule"/>
</dbReference>